<feature type="non-terminal residue" evidence="5">
    <location>
        <position position="409"/>
    </location>
</feature>
<dbReference type="InterPro" id="IPR016169">
    <property type="entry name" value="FAD-bd_PCMH_sub2"/>
</dbReference>
<dbReference type="SUPFAM" id="SSF55103">
    <property type="entry name" value="FAD-linked oxidases, C-terminal domain"/>
    <property type="match status" value="1"/>
</dbReference>
<dbReference type="Pfam" id="PF01565">
    <property type="entry name" value="FAD_binding_4"/>
    <property type="match status" value="1"/>
</dbReference>
<dbReference type="GO" id="GO:0016020">
    <property type="term" value="C:membrane"/>
    <property type="evidence" value="ECO:0007669"/>
    <property type="project" value="InterPro"/>
</dbReference>
<dbReference type="PANTHER" id="PTHR43762">
    <property type="entry name" value="L-GULONOLACTONE OXIDASE"/>
    <property type="match status" value="1"/>
</dbReference>
<dbReference type="GO" id="GO:0080049">
    <property type="term" value="F:L-gulono-1,4-lactone dehydrogenase activity"/>
    <property type="evidence" value="ECO:0007669"/>
    <property type="project" value="TreeGrafter"/>
</dbReference>
<dbReference type="PROSITE" id="PS51387">
    <property type="entry name" value="FAD_PCMH"/>
    <property type="match status" value="1"/>
</dbReference>
<reference evidence="5" key="1">
    <citation type="submission" date="2018-05" db="EMBL/GenBank/DDBJ databases">
        <authorList>
            <person name="Lanie J.A."/>
            <person name="Ng W.-L."/>
            <person name="Kazmierczak K.M."/>
            <person name="Andrzejewski T.M."/>
            <person name="Davidsen T.M."/>
            <person name="Wayne K.J."/>
            <person name="Tettelin H."/>
            <person name="Glass J.I."/>
            <person name="Rusch D."/>
            <person name="Podicherti R."/>
            <person name="Tsui H.-C.T."/>
            <person name="Winkler M.E."/>
        </authorList>
    </citation>
    <scope>NUCLEOTIDE SEQUENCE</scope>
</reference>
<dbReference type="GO" id="GO:0003885">
    <property type="term" value="F:D-arabinono-1,4-lactone oxidase activity"/>
    <property type="evidence" value="ECO:0007669"/>
    <property type="project" value="InterPro"/>
</dbReference>
<gene>
    <name evidence="5" type="ORF">METZ01_LOCUS74280</name>
</gene>
<dbReference type="InterPro" id="IPR007173">
    <property type="entry name" value="ALO_C"/>
</dbReference>
<dbReference type="InterPro" id="IPR016171">
    <property type="entry name" value="Vanillyl_alc_oxidase_C-sub2"/>
</dbReference>
<dbReference type="NCBIfam" id="TIGR01679">
    <property type="entry name" value="bact_FAD_ox"/>
    <property type="match status" value="1"/>
</dbReference>
<dbReference type="InterPro" id="IPR006094">
    <property type="entry name" value="Oxid_FAD_bind_N"/>
</dbReference>
<organism evidence="5">
    <name type="scientific">marine metagenome</name>
    <dbReference type="NCBI Taxonomy" id="408172"/>
    <lineage>
        <taxon>unclassified sequences</taxon>
        <taxon>metagenomes</taxon>
        <taxon>ecological metagenomes</taxon>
    </lineage>
</organism>
<evidence type="ECO:0000259" key="4">
    <source>
        <dbReference type="PROSITE" id="PS51387"/>
    </source>
</evidence>
<dbReference type="PIRSF" id="PIRSF000136">
    <property type="entry name" value="LGO_GLO"/>
    <property type="match status" value="1"/>
</dbReference>
<evidence type="ECO:0000256" key="2">
    <source>
        <dbReference type="ARBA" id="ARBA00022827"/>
    </source>
</evidence>
<dbReference type="Gene3D" id="3.30.70.2520">
    <property type="match status" value="1"/>
</dbReference>
<protein>
    <recommendedName>
        <fullName evidence="4">FAD-binding PCMH-type domain-containing protein</fullName>
    </recommendedName>
</protein>
<dbReference type="InterPro" id="IPR010031">
    <property type="entry name" value="FAD_lactone_oxidase-like"/>
</dbReference>
<feature type="domain" description="FAD-binding PCMH-type" evidence="4">
    <location>
        <begin position="1"/>
        <end position="151"/>
    </location>
</feature>
<accession>A0A381TZJ1</accession>
<dbReference type="Pfam" id="PF04030">
    <property type="entry name" value="ALO"/>
    <property type="match status" value="1"/>
</dbReference>
<dbReference type="PANTHER" id="PTHR43762:SF1">
    <property type="entry name" value="D-ARABINONO-1,4-LACTONE OXIDASE"/>
    <property type="match status" value="1"/>
</dbReference>
<keyword evidence="3" id="KW-0560">Oxidoreductase</keyword>
<dbReference type="InterPro" id="IPR016166">
    <property type="entry name" value="FAD-bd_PCMH"/>
</dbReference>
<dbReference type="InterPro" id="IPR036318">
    <property type="entry name" value="FAD-bd_PCMH-like_sf"/>
</dbReference>
<proteinExistence type="predicted"/>
<evidence type="ECO:0000313" key="5">
    <source>
        <dbReference type="EMBL" id="SVA21426.1"/>
    </source>
</evidence>
<evidence type="ECO:0000256" key="1">
    <source>
        <dbReference type="ARBA" id="ARBA00022630"/>
    </source>
</evidence>
<feature type="non-terminal residue" evidence="5">
    <location>
        <position position="1"/>
    </location>
</feature>
<dbReference type="Gene3D" id="1.10.45.10">
    <property type="entry name" value="Vanillyl-alcohol Oxidase, Chain A, domain 4"/>
    <property type="match status" value="1"/>
</dbReference>
<dbReference type="SUPFAM" id="SSF56176">
    <property type="entry name" value="FAD-binding/transporter-associated domain-like"/>
    <property type="match status" value="1"/>
</dbReference>
<evidence type="ECO:0000256" key="3">
    <source>
        <dbReference type="ARBA" id="ARBA00023002"/>
    </source>
</evidence>
<dbReference type="AlphaFoldDB" id="A0A381TZJ1"/>
<keyword evidence="1" id="KW-0285">Flavoprotein</keyword>
<keyword evidence="2" id="KW-0274">FAD</keyword>
<dbReference type="GO" id="GO:0071949">
    <property type="term" value="F:FAD binding"/>
    <property type="evidence" value="ECO:0007669"/>
    <property type="project" value="InterPro"/>
</dbReference>
<dbReference type="Gene3D" id="3.30.465.10">
    <property type="match status" value="1"/>
</dbReference>
<dbReference type="InterPro" id="IPR016167">
    <property type="entry name" value="FAD-bd_PCMH_sub1"/>
</dbReference>
<name>A0A381TZJ1_9ZZZZ</name>
<dbReference type="InterPro" id="IPR016164">
    <property type="entry name" value="FAD-linked_Oxase-like_C"/>
</dbReference>
<sequence length="409" mass="45598">VRRATADGLRVRVVGAGHSFTPIARTDDVLVSLDGLTGIEAVDDASGRVRVRAGTRLFDLNPRLDARGLAMPNLGDIAYQSVAGAISTSTHGTGLGFQSIAAGVVGLRLVVGDGSVVVLDDDNDPDLRDVAQVGLGALGIVTEVTLQCVPVFNLHAVEEILPIDEVVTSFDGWADTTDHVEFFWMPHTGFAQVKRNMRTTDTPPPARDLRHSMRRRWKRFKNKELLENVAFGAMNHLGRLQPSLIPRLNGLVFEKGGRAEYLTTSYEVFASERRVRFYEMEYAVPREDGLEAFSRVRALIDTLDRPISFPIEFRILGGDEIPLSTAAGRDSCFIAVHVFRGTPYDQYFRGVEAIMDDYNGRPHWGKLHFQDADVLADRYPQWDRFQAARDRLDPARRFTNDYLDRVLGP</sequence>
<dbReference type="EMBL" id="UINC01005453">
    <property type="protein sequence ID" value="SVA21426.1"/>
    <property type="molecule type" value="Genomic_DNA"/>
</dbReference>
<dbReference type="Gene3D" id="3.30.43.10">
    <property type="entry name" value="Uridine Diphospho-n-acetylenolpyruvylglucosamine Reductase, domain 2"/>
    <property type="match status" value="1"/>
</dbReference>